<gene>
    <name evidence="4" type="ORF">ACFQEY_11260</name>
</gene>
<dbReference type="EMBL" id="JBHSXI010000012">
    <property type="protein sequence ID" value="MFC6889592.1"/>
    <property type="molecule type" value="Genomic_DNA"/>
</dbReference>
<dbReference type="GO" id="GO:0016491">
    <property type="term" value="F:oxidoreductase activity"/>
    <property type="evidence" value="ECO:0007669"/>
    <property type="project" value="UniProtKB-KW"/>
</dbReference>
<dbReference type="PANTHER" id="PTHR11496">
    <property type="entry name" value="ALCOHOL DEHYDROGENASE"/>
    <property type="match status" value="1"/>
</dbReference>
<organism evidence="4 5">
    <name type="scientific">Halorubrum trueperi</name>
    <dbReference type="NCBI Taxonomy" id="2004704"/>
    <lineage>
        <taxon>Archaea</taxon>
        <taxon>Methanobacteriati</taxon>
        <taxon>Methanobacteriota</taxon>
        <taxon>Stenosarchaea group</taxon>
        <taxon>Halobacteria</taxon>
        <taxon>Halobacteriales</taxon>
        <taxon>Haloferacaceae</taxon>
        <taxon>Halorubrum</taxon>
    </lineage>
</organism>
<dbReference type="RefSeq" id="WP_379768543.1">
    <property type="nucleotide sequence ID" value="NZ_JBHSXI010000012.1"/>
</dbReference>
<dbReference type="InterPro" id="IPR001670">
    <property type="entry name" value="ADH_Fe/GldA"/>
</dbReference>
<accession>A0ABD5UJF0</accession>
<dbReference type="CDD" id="cd14866">
    <property type="entry name" value="Fe-ADH-like"/>
    <property type="match status" value="1"/>
</dbReference>
<feature type="domain" description="Alcohol dehydrogenase iron-type/glycerol dehydrogenase GldA" evidence="2">
    <location>
        <begin position="16"/>
        <end position="158"/>
    </location>
</feature>
<dbReference type="SUPFAM" id="SSF56796">
    <property type="entry name" value="Dehydroquinate synthase-like"/>
    <property type="match status" value="1"/>
</dbReference>
<evidence type="ECO:0000313" key="4">
    <source>
        <dbReference type="EMBL" id="MFC6889592.1"/>
    </source>
</evidence>
<dbReference type="InterPro" id="IPR039697">
    <property type="entry name" value="Alcohol_dehydrogenase_Fe"/>
</dbReference>
<sequence length="405" mass="41924">MLPIADAFEHDYRGCEILYGRGRIGDLGEYLGERDLTDALVVCGSNVGANDDLLDPIREGLGDRLAGVFAGTTPDKRVESAFDLLDRRAEVGADVLVAVGGGSSLDTARQAPMLDADGRDLADLRGDAEAGPDALGELAPESDPALPVVVIPTTFAGADLSTGGSLEVLAADASPTGQPLTVSGDAPMPIADLADPALFETTPESVLAGSAMNGFDKGIETPYAADATPVSDAAALHGLRLLRDSLPVVAGDRAHADPAAAMDRAVVGALLVQLDRKISVIHAFGHGFARRYDLQQGDVHAVVAPHVLAYLFDEVDASRRALAAGLGVDAEGRSDEAVAEGVVEAVAAVRDDLAVPSRLRDLPETDEADLPAIAEYVVDDWCMSRAPDGLDATPAAIEGVLRAAW</sequence>
<dbReference type="AlphaFoldDB" id="A0ABD5UJF0"/>
<dbReference type="Pfam" id="PF25137">
    <property type="entry name" value="ADH_Fe_C"/>
    <property type="match status" value="1"/>
</dbReference>
<protein>
    <submittedName>
        <fullName evidence="4">Iron-containing alcohol dehydrogenase family protein</fullName>
    </submittedName>
</protein>
<evidence type="ECO:0000313" key="5">
    <source>
        <dbReference type="Proteomes" id="UP001596333"/>
    </source>
</evidence>
<dbReference type="Proteomes" id="UP001596333">
    <property type="component" value="Unassembled WGS sequence"/>
</dbReference>
<dbReference type="Gene3D" id="1.20.1090.10">
    <property type="entry name" value="Dehydroquinate synthase-like - alpha domain"/>
    <property type="match status" value="1"/>
</dbReference>
<keyword evidence="1" id="KW-0560">Oxidoreductase</keyword>
<proteinExistence type="predicted"/>
<name>A0ABD5UJF0_9EURY</name>
<comment type="caution">
    <text evidence="4">The sequence shown here is derived from an EMBL/GenBank/DDBJ whole genome shotgun (WGS) entry which is preliminary data.</text>
</comment>
<reference evidence="4 5" key="1">
    <citation type="journal article" date="2019" name="Int. J. Syst. Evol. Microbiol.">
        <title>The Global Catalogue of Microorganisms (GCM) 10K type strain sequencing project: providing services to taxonomists for standard genome sequencing and annotation.</title>
        <authorList>
            <consortium name="The Broad Institute Genomics Platform"/>
            <consortium name="The Broad Institute Genome Sequencing Center for Infectious Disease"/>
            <person name="Wu L."/>
            <person name="Ma J."/>
        </authorList>
    </citation>
    <scope>NUCLEOTIDE SEQUENCE [LARGE SCALE GENOMIC DNA]</scope>
    <source>
        <strain evidence="4 5">Y73</strain>
    </source>
</reference>
<keyword evidence="5" id="KW-1185">Reference proteome</keyword>
<dbReference type="PANTHER" id="PTHR11496:SF83">
    <property type="entry name" value="HYDROXYACID-OXOACID TRANSHYDROGENASE, MITOCHONDRIAL"/>
    <property type="match status" value="1"/>
</dbReference>
<evidence type="ECO:0000259" key="2">
    <source>
        <dbReference type="Pfam" id="PF00465"/>
    </source>
</evidence>
<evidence type="ECO:0000256" key="1">
    <source>
        <dbReference type="ARBA" id="ARBA00023002"/>
    </source>
</evidence>
<dbReference type="Gene3D" id="3.40.50.1970">
    <property type="match status" value="1"/>
</dbReference>
<evidence type="ECO:0000259" key="3">
    <source>
        <dbReference type="Pfam" id="PF25137"/>
    </source>
</evidence>
<dbReference type="InterPro" id="IPR056798">
    <property type="entry name" value="ADH_Fe_C"/>
</dbReference>
<dbReference type="Pfam" id="PF00465">
    <property type="entry name" value="Fe-ADH"/>
    <property type="match status" value="1"/>
</dbReference>
<feature type="domain" description="Fe-containing alcohol dehydrogenase-like C-terminal" evidence="3">
    <location>
        <begin position="211"/>
        <end position="390"/>
    </location>
</feature>